<evidence type="ECO:0000256" key="2">
    <source>
        <dbReference type="SAM" id="SignalP"/>
    </source>
</evidence>
<feature type="signal peptide" evidence="2">
    <location>
        <begin position="1"/>
        <end position="26"/>
    </location>
</feature>
<proteinExistence type="predicted"/>
<dbReference type="AlphaFoldDB" id="A0A9D5JUH9"/>
<evidence type="ECO:0000313" key="3">
    <source>
        <dbReference type="EMBL" id="MBD3324157.1"/>
    </source>
</evidence>
<feature type="repeat" description="TPR" evidence="1">
    <location>
        <begin position="111"/>
        <end position="144"/>
    </location>
</feature>
<dbReference type="Pfam" id="PF13174">
    <property type="entry name" value="TPR_6"/>
    <property type="match status" value="2"/>
</dbReference>
<keyword evidence="2" id="KW-0732">Signal</keyword>
<dbReference type="NCBIfam" id="TIGR02795">
    <property type="entry name" value="tol_pal_ybgF"/>
    <property type="match status" value="1"/>
</dbReference>
<gene>
    <name evidence="3" type="primary">ybgF</name>
    <name evidence="3" type="ORF">GF339_06205</name>
</gene>
<organism evidence="3 4">
    <name type="scientific">candidate division KSB3 bacterium</name>
    <dbReference type="NCBI Taxonomy" id="2044937"/>
    <lineage>
        <taxon>Bacteria</taxon>
        <taxon>candidate division KSB3</taxon>
    </lineage>
</organism>
<dbReference type="InterPro" id="IPR014162">
    <property type="entry name" value="CpoB_C"/>
</dbReference>
<reference evidence="3" key="1">
    <citation type="submission" date="2019-11" db="EMBL/GenBank/DDBJ databases">
        <title>Microbial mats filling the niche in hypersaline microbial mats.</title>
        <authorList>
            <person name="Wong H.L."/>
            <person name="Macleod F.I."/>
            <person name="White R.A. III"/>
            <person name="Burns B.P."/>
        </authorList>
    </citation>
    <scope>NUCLEOTIDE SEQUENCE</scope>
    <source>
        <strain evidence="3">Rbin_158</strain>
    </source>
</reference>
<keyword evidence="1" id="KW-0802">TPR repeat</keyword>
<dbReference type="PROSITE" id="PS50005">
    <property type="entry name" value="TPR"/>
    <property type="match status" value="1"/>
</dbReference>
<feature type="chain" id="PRO_5039461272" evidence="2">
    <location>
        <begin position="27"/>
        <end position="237"/>
    </location>
</feature>
<evidence type="ECO:0000256" key="1">
    <source>
        <dbReference type="PROSITE-ProRule" id="PRU00339"/>
    </source>
</evidence>
<dbReference type="Gene3D" id="1.25.40.10">
    <property type="entry name" value="Tetratricopeptide repeat domain"/>
    <property type="match status" value="1"/>
</dbReference>
<dbReference type="InterPro" id="IPR019734">
    <property type="entry name" value="TPR_rpt"/>
</dbReference>
<name>A0A9D5JUH9_9BACT</name>
<sequence length="237" mass="27934">MKKTMLRVIVVGCCSAVLVSFAPLTAQSQAPYLPAPTAYYQPHTPPPQDYYYYQPNIQPSPSPWSGGNYYWYTPRQMYQHGLQLVYAKRYYEALQVFHNFLLYYPQSSLADNALYWSGECYYAQKQYTTALSYFHRILTEYPRGNKVPDALLKIALSHFSMKQNSRGCRFLQELLYRYPNSEPARKAYRWMNRCGWYAPYSGYDPYQQYAPSPYDYNYSSPSPCYPSYNDLTFPKNY</sequence>
<accession>A0A9D5JUH9</accession>
<dbReference type="EMBL" id="WJJP01000194">
    <property type="protein sequence ID" value="MBD3324157.1"/>
    <property type="molecule type" value="Genomic_DNA"/>
</dbReference>
<protein>
    <submittedName>
        <fullName evidence="3">Tol-pal system protein YbgF</fullName>
    </submittedName>
</protein>
<comment type="caution">
    <text evidence="3">The sequence shown here is derived from an EMBL/GenBank/DDBJ whole genome shotgun (WGS) entry which is preliminary data.</text>
</comment>
<dbReference type="SUPFAM" id="SSF48452">
    <property type="entry name" value="TPR-like"/>
    <property type="match status" value="1"/>
</dbReference>
<dbReference type="Proteomes" id="UP000649604">
    <property type="component" value="Unassembled WGS sequence"/>
</dbReference>
<dbReference type="InterPro" id="IPR011990">
    <property type="entry name" value="TPR-like_helical_dom_sf"/>
</dbReference>
<evidence type="ECO:0000313" key="4">
    <source>
        <dbReference type="Proteomes" id="UP000649604"/>
    </source>
</evidence>